<dbReference type="PANTHER" id="PTHR30349:SF41">
    <property type="entry name" value="INTEGRASE_RECOMBINASE PROTEIN MJ0367-RELATED"/>
    <property type="match status" value="1"/>
</dbReference>
<evidence type="ECO:0000256" key="1">
    <source>
        <dbReference type="ARBA" id="ARBA00008857"/>
    </source>
</evidence>
<evidence type="ECO:0000256" key="3">
    <source>
        <dbReference type="ARBA" id="ARBA00023125"/>
    </source>
</evidence>
<evidence type="ECO:0000256" key="5">
    <source>
        <dbReference type="SAM" id="MobiDB-lite"/>
    </source>
</evidence>
<name>A0A067Z5Q8_GLUOY</name>
<protein>
    <submittedName>
        <fullName evidence="7">Putative phage integrase</fullName>
    </submittedName>
</protein>
<dbReference type="PROSITE" id="PS51898">
    <property type="entry name" value="TYR_RECOMBINASE"/>
    <property type="match status" value="1"/>
</dbReference>
<evidence type="ECO:0000256" key="4">
    <source>
        <dbReference type="ARBA" id="ARBA00023172"/>
    </source>
</evidence>
<accession>A0A067Z5Q8</accession>
<dbReference type="Gene3D" id="1.10.150.130">
    <property type="match status" value="1"/>
</dbReference>
<dbReference type="InterPro" id="IPR013762">
    <property type="entry name" value="Integrase-like_cat_sf"/>
</dbReference>
<keyword evidence="3" id="KW-0238">DNA-binding</keyword>
<reference evidence="7 8" key="1">
    <citation type="journal article" date="2015" name="Appl. Microbiol. Biotechnol.">
        <title>The consequence of an additional NADH dehydrogenase paralog on the growth of Gluconobacter oxydans DSM3504.</title>
        <authorList>
            <person name="Kostner D."/>
            <person name="Luchterhand B."/>
            <person name="Junker A."/>
            <person name="Volland S."/>
            <person name="Daniel R."/>
            <person name="Buchs J."/>
            <person name="Liebl W."/>
            <person name="Ehrenreich A."/>
        </authorList>
    </citation>
    <scope>NUCLEOTIDE SEQUENCE [LARGE SCALE GENOMIC DNA]</scope>
    <source>
        <strain evidence="7">DSM 3504</strain>
    </source>
</reference>
<dbReference type="Gene3D" id="1.10.443.10">
    <property type="entry name" value="Intergrase catalytic core"/>
    <property type="match status" value="1"/>
</dbReference>
<dbReference type="HOGENOM" id="CLU_022238_3_1_5"/>
<keyword evidence="4" id="KW-0233">DNA recombination</keyword>
<feature type="domain" description="Tyr recombinase" evidence="6">
    <location>
        <begin position="337"/>
        <end position="532"/>
    </location>
</feature>
<dbReference type="AlphaFoldDB" id="A0A067Z5Q8"/>
<dbReference type="RefSeq" id="WP_041111777.1">
    <property type="nucleotide sequence ID" value="NZ_CP004373.1"/>
</dbReference>
<dbReference type="Pfam" id="PF00589">
    <property type="entry name" value="Phage_integrase"/>
    <property type="match status" value="1"/>
</dbReference>
<dbReference type="GO" id="GO:0015074">
    <property type="term" value="P:DNA integration"/>
    <property type="evidence" value="ECO:0007669"/>
    <property type="project" value="UniProtKB-KW"/>
</dbReference>
<dbReference type="InterPro" id="IPR046668">
    <property type="entry name" value="DUF6538"/>
</dbReference>
<comment type="similarity">
    <text evidence="1">Belongs to the 'phage' integrase family.</text>
</comment>
<dbReference type="Pfam" id="PF20172">
    <property type="entry name" value="DUF6538"/>
    <property type="match status" value="1"/>
</dbReference>
<dbReference type="EMBL" id="CP004373">
    <property type="protein sequence ID" value="AHK71407.1"/>
    <property type="molecule type" value="Genomic_DNA"/>
</dbReference>
<dbReference type="KEGG" id="goy:GLS_c15190"/>
<dbReference type="GO" id="GO:0006310">
    <property type="term" value="P:DNA recombination"/>
    <property type="evidence" value="ECO:0007669"/>
    <property type="project" value="UniProtKB-KW"/>
</dbReference>
<proteinExistence type="inferred from homology"/>
<sequence length="546" mass="61646">MLRLVGSNYYFRRAVPLDLRPLLGRSEVSHSLKTSNKLAARQQAALLYARTGQCFQEIRRMTTEPSAKTLSAADIIHFYEQFVKDLENYHTVCIDELTLRHKAESAGQTLREAEFLHTVMRFLDVIGQHFEHTDDFLRELRQQDAVTHAVTRTRESMLREEITGLRKMVVEIKGTLPQERLPAPQADDAETRLPTPTMSPPKKQRMTSSQTISAMTQRFILNDAGKSADTLKGTRTTVDLFVEAFGDLPVTQITGTTAGDFKDLLLGLPATHGKAKKCLPIRDAVKVAREQGLKTLSGKTAKNHFSRLSALWSILVQREIVSKNPWMKWSFNTTKETDRRCWTDEELALLSKAQWGHRGISRRTYAGMVNVALYTGLRLGEICNLRCQDIENVQGVACFQIRPHLEEDWSPKSAAGIRLVPIHSQLIRAGILEFLKPDQHFLFPDLATSTNGVRGASFGQAFSKLKTKLGLPAEITFHSFRHTGSTKLRNQDASFRELWIDRVLGHEASHRSQGTMNYTSSIDVRNLQSVIEALEFPSFSMEIPDT</sequence>
<dbReference type="InterPro" id="IPR011010">
    <property type="entry name" value="DNA_brk_join_enz"/>
</dbReference>
<evidence type="ECO:0000259" key="6">
    <source>
        <dbReference type="PROSITE" id="PS51898"/>
    </source>
</evidence>
<feature type="region of interest" description="Disordered" evidence="5">
    <location>
        <begin position="177"/>
        <end position="208"/>
    </location>
</feature>
<dbReference type="GO" id="GO:0003677">
    <property type="term" value="F:DNA binding"/>
    <property type="evidence" value="ECO:0007669"/>
    <property type="project" value="UniProtKB-KW"/>
</dbReference>
<dbReference type="GeneID" id="68225734"/>
<organism evidence="7 8">
    <name type="scientific">Gluconobacter oxydans DSM 3504</name>
    <dbReference type="NCBI Taxonomy" id="1288313"/>
    <lineage>
        <taxon>Bacteria</taxon>
        <taxon>Pseudomonadati</taxon>
        <taxon>Pseudomonadota</taxon>
        <taxon>Alphaproteobacteria</taxon>
        <taxon>Acetobacterales</taxon>
        <taxon>Acetobacteraceae</taxon>
        <taxon>Gluconobacter</taxon>
    </lineage>
</organism>
<evidence type="ECO:0000313" key="8">
    <source>
        <dbReference type="Proteomes" id="UP000031656"/>
    </source>
</evidence>
<evidence type="ECO:0000256" key="2">
    <source>
        <dbReference type="ARBA" id="ARBA00022908"/>
    </source>
</evidence>
<dbReference type="SUPFAM" id="SSF56349">
    <property type="entry name" value="DNA breaking-rejoining enzymes"/>
    <property type="match status" value="1"/>
</dbReference>
<dbReference type="Proteomes" id="UP000031656">
    <property type="component" value="Chromosome"/>
</dbReference>
<dbReference type="InterPro" id="IPR002104">
    <property type="entry name" value="Integrase_catalytic"/>
</dbReference>
<dbReference type="InterPro" id="IPR010998">
    <property type="entry name" value="Integrase_recombinase_N"/>
</dbReference>
<dbReference type="PANTHER" id="PTHR30349">
    <property type="entry name" value="PHAGE INTEGRASE-RELATED"/>
    <property type="match status" value="1"/>
</dbReference>
<dbReference type="InterPro" id="IPR050090">
    <property type="entry name" value="Tyrosine_recombinase_XerCD"/>
</dbReference>
<gene>
    <name evidence="7" type="ORF">GLS_c15190</name>
</gene>
<keyword evidence="2" id="KW-0229">DNA integration</keyword>
<evidence type="ECO:0000313" key="7">
    <source>
        <dbReference type="EMBL" id="AHK71407.1"/>
    </source>
</evidence>